<evidence type="ECO:0000259" key="5">
    <source>
        <dbReference type="PROSITE" id="PS50977"/>
    </source>
</evidence>
<dbReference type="GO" id="GO:0003677">
    <property type="term" value="F:DNA binding"/>
    <property type="evidence" value="ECO:0007669"/>
    <property type="project" value="UniProtKB-UniRule"/>
</dbReference>
<evidence type="ECO:0000256" key="1">
    <source>
        <dbReference type="ARBA" id="ARBA00023015"/>
    </source>
</evidence>
<dbReference type="EMBL" id="CP002113">
    <property type="protein sequence ID" value="AEK24492.1"/>
    <property type="molecule type" value="Genomic_DNA"/>
</dbReference>
<feature type="DNA-binding region" description="H-T-H motif" evidence="4">
    <location>
        <begin position="36"/>
        <end position="55"/>
    </location>
</feature>
<accession>F9YVY9</accession>
<dbReference type="SUPFAM" id="SSF46689">
    <property type="entry name" value="Homeodomain-like"/>
    <property type="match status" value="1"/>
</dbReference>
<reference evidence="6 7" key="1">
    <citation type="journal article" date="2011" name="J. Bacteriol.">
        <title>Complete genome sequence of the dog commensal and human pathogen Capnocytophaga canimorsus strain 5.</title>
        <authorList>
            <person name="Manfredi P."/>
            <person name="Pagni M."/>
            <person name="Cornelis G.R."/>
        </authorList>
    </citation>
    <scope>NUCLEOTIDE SEQUENCE [LARGE SCALE GENOMIC DNA]</scope>
    <source>
        <strain evidence="7">5</strain>
    </source>
</reference>
<keyword evidence="2 4" id="KW-0238">DNA-binding</keyword>
<dbReference type="InterPro" id="IPR009057">
    <property type="entry name" value="Homeodomain-like_sf"/>
</dbReference>
<dbReference type="Pfam" id="PF00440">
    <property type="entry name" value="TetR_N"/>
    <property type="match status" value="1"/>
</dbReference>
<dbReference type="eggNOG" id="COG1309">
    <property type="taxonomic scope" value="Bacteria"/>
</dbReference>
<dbReference type="InterPro" id="IPR050624">
    <property type="entry name" value="HTH-type_Tx_Regulator"/>
</dbReference>
<dbReference type="AlphaFoldDB" id="F9YVY9"/>
<evidence type="ECO:0000256" key="2">
    <source>
        <dbReference type="ARBA" id="ARBA00023125"/>
    </source>
</evidence>
<gene>
    <name evidence="6" type="ordered locus">Ccan_23780</name>
</gene>
<evidence type="ECO:0000313" key="7">
    <source>
        <dbReference type="Proteomes" id="UP000008895"/>
    </source>
</evidence>
<dbReference type="InterPro" id="IPR001647">
    <property type="entry name" value="HTH_TetR"/>
</dbReference>
<keyword evidence="7" id="KW-1185">Reference proteome</keyword>
<proteinExistence type="predicted"/>
<dbReference type="FunFam" id="1.10.10.60:FF:000141">
    <property type="entry name" value="TetR family transcriptional regulator"/>
    <property type="match status" value="1"/>
</dbReference>
<dbReference type="PANTHER" id="PTHR43479:SF11">
    <property type="entry name" value="ACREF_ENVCD OPERON REPRESSOR-RELATED"/>
    <property type="match status" value="1"/>
</dbReference>
<feature type="domain" description="HTH tetR-type" evidence="5">
    <location>
        <begin position="13"/>
        <end position="73"/>
    </location>
</feature>
<dbReference type="Gene3D" id="1.10.357.10">
    <property type="entry name" value="Tetracycline Repressor, domain 2"/>
    <property type="match status" value="1"/>
</dbReference>
<evidence type="ECO:0000313" key="6">
    <source>
        <dbReference type="EMBL" id="AEK24492.1"/>
    </source>
</evidence>
<keyword evidence="3" id="KW-0804">Transcription</keyword>
<dbReference type="KEGG" id="ccm:Ccan_23780"/>
<name>F9YVY9_CAPCC</name>
<dbReference type="Proteomes" id="UP000008895">
    <property type="component" value="Chromosome"/>
</dbReference>
<dbReference type="STRING" id="860228.Ccan_23780"/>
<protein>
    <submittedName>
        <fullName evidence="6">Uncharacterized HTH-type transcriptional regulator yvaF</fullName>
    </submittedName>
</protein>
<sequence>MSFLVIFVPKNKTMAKEQLITIARDLFIDLGIKSVTMDDIARKAGVSKKTLYNHFKDKTDLIQTVVLYVSKELNEQTKAIMTNEQNPIKQLYEVERFFSCQPVIVNNSPQKQLQKYYPKIYKELQNKQLQEVGGLILENLKRGIELGMYRKDINLDFTMRLYLHIMIESGNDLLFFKDYDKNIISASYLEFHIRAIATPKGVTTLEEILRKDKKN</sequence>
<organism evidence="6 7">
    <name type="scientific">Capnocytophaga canimorsus (strain 5)</name>
    <dbReference type="NCBI Taxonomy" id="860228"/>
    <lineage>
        <taxon>Bacteria</taxon>
        <taxon>Pseudomonadati</taxon>
        <taxon>Bacteroidota</taxon>
        <taxon>Flavobacteriia</taxon>
        <taxon>Flavobacteriales</taxon>
        <taxon>Flavobacteriaceae</taxon>
        <taxon>Capnocytophaga</taxon>
    </lineage>
</organism>
<dbReference type="PROSITE" id="PS50977">
    <property type="entry name" value="HTH_TETR_2"/>
    <property type="match status" value="1"/>
</dbReference>
<evidence type="ECO:0000256" key="3">
    <source>
        <dbReference type="ARBA" id="ARBA00023163"/>
    </source>
</evidence>
<evidence type="ECO:0000256" key="4">
    <source>
        <dbReference type="PROSITE-ProRule" id="PRU00335"/>
    </source>
</evidence>
<keyword evidence="1" id="KW-0805">Transcription regulation</keyword>
<dbReference type="HOGENOM" id="CLU_069356_30_0_10"/>
<dbReference type="PRINTS" id="PR00455">
    <property type="entry name" value="HTHTETR"/>
</dbReference>
<dbReference type="PANTHER" id="PTHR43479">
    <property type="entry name" value="ACREF/ENVCD OPERON REPRESSOR-RELATED"/>
    <property type="match status" value="1"/>
</dbReference>